<dbReference type="NCBIfam" id="NF006753">
    <property type="entry name" value="PRK09273.1"/>
    <property type="match status" value="1"/>
</dbReference>
<comment type="caution">
    <text evidence="2">The sequence shown here is derived from an EMBL/GenBank/DDBJ whole genome shotgun (WGS) entry which is preliminary data.</text>
</comment>
<evidence type="ECO:0000256" key="1">
    <source>
        <dbReference type="ARBA" id="ARBA00008754"/>
    </source>
</evidence>
<keyword evidence="2" id="KW-0413">Isomerase</keyword>
<dbReference type="AlphaFoldDB" id="A0A9D1J178"/>
<organism evidence="2 3">
    <name type="scientific">Candidatus Gallacutalibacter pullicola</name>
    <dbReference type="NCBI Taxonomy" id="2840830"/>
    <lineage>
        <taxon>Bacteria</taxon>
        <taxon>Bacillati</taxon>
        <taxon>Bacillota</taxon>
        <taxon>Clostridia</taxon>
        <taxon>Eubacteriales</taxon>
        <taxon>Candidatus Gallacutalibacter</taxon>
    </lineage>
</organism>
<dbReference type="InterPro" id="IPR003500">
    <property type="entry name" value="RpiB_LacA_LacB"/>
</dbReference>
<reference evidence="2" key="2">
    <citation type="journal article" date="2021" name="PeerJ">
        <title>Extensive microbial diversity within the chicken gut microbiome revealed by metagenomics and culture.</title>
        <authorList>
            <person name="Gilroy R."/>
            <person name="Ravi A."/>
            <person name="Getino M."/>
            <person name="Pursley I."/>
            <person name="Horton D.L."/>
            <person name="Alikhan N.F."/>
            <person name="Baker D."/>
            <person name="Gharbi K."/>
            <person name="Hall N."/>
            <person name="Watson M."/>
            <person name="Adriaenssens E.M."/>
            <person name="Foster-Nyarko E."/>
            <person name="Jarju S."/>
            <person name="Secka A."/>
            <person name="Antonio M."/>
            <person name="Oren A."/>
            <person name="Chaudhuri R.R."/>
            <person name="La Ragione R."/>
            <person name="Hildebrand F."/>
            <person name="Pallen M.J."/>
        </authorList>
    </citation>
    <scope>NUCLEOTIDE SEQUENCE</scope>
    <source>
        <strain evidence="2">ChiSjej1B19-7085</strain>
    </source>
</reference>
<dbReference type="Pfam" id="PF02502">
    <property type="entry name" value="LacAB_rpiB"/>
    <property type="match status" value="1"/>
</dbReference>
<comment type="similarity">
    <text evidence="1">Belongs to the LacAB/RpiB family.</text>
</comment>
<dbReference type="GO" id="GO:0016861">
    <property type="term" value="F:intramolecular oxidoreductase activity, interconverting aldoses and ketoses"/>
    <property type="evidence" value="ECO:0007669"/>
    <property type="project" value="UniProtKB-ARBA"/>
</dbReference>
<evidence type="ECO:0000313" key="3">
    <source>
        <dbReference type="Proteomes" id="UP000886785"/>
    </source>
</evidence>
<gene>
    <name evidence="2" type="ORF">IAA54_03805</name>
</gene>
<dbReference type="GO" id="GO:0005975">
    <property type="term" value="P:carbohydrate metabolic process"/>
    <property type="evidence" value="ECO:0007669"/>
    <property type="project" value="InterPro"/>
</dbReference>
<evidence type="ECO:0000313" key="2">
    <source>
        <dbReference type="EMBL" id="HIR56769.1"/>
    </source>
</evidence>
<accession>A0A9D1J178</accession>
<dbReference type="Gene3D" id="3.40.1400.10">
    <property type="entry name" value="Sugar-phosphate isomerase, RpiB/LacA/LacB"/>
    <property type="match status" value="1"/>
</dbReference>
<dbReference type="EMBL" id="DVHF01000043">
    <property type="protein sequence ID" value="HIR56769.1"/>
    <property type="molecule type" value="Genomic_DNA"/>
</dbReference>
<proteinExistence type="inferred from homology"/>
<reference evidence="2" key="1">
    <citation type="submission" date="2020-10" db="EMBL/GenBank/DDBJ databases">
        <authorList>
            <person name="Gilroy R."/>
        </authorList>
    </citation>
    <scope>NUCLEOTIDE SEQUENCE</scope>
    <source>
        <strain evidence="2">ChiSjej1B19-7085</strain>
    </source>
</reference>
<sequence>MIKGGVFVKIAVITEGSTKHHNADVMKALEGMGHEVVNLGMKNVDGEPDLTYMETGLMTAIALNLKAVDFVVGGCGTGQGYMNAVLQYPGVFCGLIMDPVEAFLYSQVNAGNCISLQLNKGYGGIGGDLNVKYILEKLFNDTYGQGYPAARKAVQVDARKRLETLSQQSHRPMTEILKTIDPQLIRRTLDFPGVREFFAAAPESELKDVVMSLY</sequence>
<dbReference type="SUPFAM" id="SSF89623">
    <property type="entry name" value="Ribose/Galactose isomerase RpiB/AlsB"/>
    <property type="match status" value="1"/>
</dbReference>
<dbReference type="PANTHER" id="PTHR30345">
    <property type="entry name" value="RIBOSE-5-PHOSPHATE ISOMERASE B"/>
    <property type="match status" value="1"/>
</dbReference>
<protein>
    <submittedName>
        <fullName evidence="2">RpiB/LacA/LacB family sugar-phosphate isomerase</fullName>
    </submittedName>
</protein>
<dbReference type="Proteomes" id="UP000886785">
    <property type="component" value="Unassembled WGS sequence"/>
</dbReference>
<dbReference type="InterPro" id="IPR036569">
    <property type="entry name" value="RpiB_LacA_LacB_sf"/>
</dbReference>
<dbReference type="PANTHER" id="PTHR30345:SF6">
    <property type="entry name" value="RIBOSE 5-PHOSPHATE ISOMERASE"/>
    <property type="match status" value="1"/>
</dbReference>
<name>A0A9D1J178_9FIRM</name>